<gene>
    <name evidence="2" type="ORF">IC230_16370</name>
</gene>
<proteinExistence type="predicted"/>
<dbReference type="EMBL" id="JACXAA010000005">
    <property type="protein sequence ID" value="MBD2754483.1"/>
    <property type="molecule type" value="Genomic_DNA"/>
</dbReference>
<dbReference type="RefSeq" id="WP_191040112.1">
    <property type="nucleotide sequence ID" value="NZ_JACXAA010000005.1"/>
</dbReference>
<dbReference type="PANTHER" id="PTHR43265:SF1">
    <property type="entry name" value="ESTERASE ESTD"/>
    <property type="match status" value="1"/>
</dbReference>
<evidence type="ECO:0000313" key="2">
    <source>
        <dbReference type="EMBL" id="MBD2754483.1"/>
    </source>
</evidence>
<comment type="caution">
    <text evidence="2">The sequence shown here is derived from an EMBL/GenBank/DDBJ whole genome shotgun (WGS) entry which is preliminary data.</text>
</comment>
<keyword evidence="3" id="KW-1185">Reference proteome</keyword>
<dbReference type="Pfam" id="PF12146">
    <property type="entry name" value="Hydrolase_4"/>
    <property type="match status" value="1"/>
</dbReference>
<dbReference type="AlphaFoldDB" id="A0A927B317"/>
<feature type="domain" description="Serine aminopeptidase S33" evidence="1">
    <location>
        <begin position="79"/>
        <end position="163"/>
    </location>
</feature>
<evidence type="ECO:0000313" key="3">
    <source>
        <dbReference type="Proteomes" id="UP000653797"/>
    </source>
</evidence>
<accession>A0A927B317</accession>
<dbReference type="PANTHER" id="PTHR43265">
    <property type="entry name" value="ESTERASE ESTD"/>
    <property type="match status" value="1"/>
</dbReference>
<sequence>MKWFLISTFLLIFPGLEVMAQTELPMQLKTADLLIDGTLTLPVNKQTQLPVVLLIAGSGPTDRNGNNLIPVGQTGSVKANSYKYLADSLAKLGIATVRYDKRGVGRSVSVGMNEKDIKFETYINDAVIWVNQLKADKRFTKVVVAGHSEGSLIGMVAARLAKADKYISLAGPGDDIATKLKTQLKPQLPEADRMQVFNAIDSLKAGFTLSSLPTAYPAIRQLFRPSVQPYMISWMKYDPAAQIKLLTVPVLIIQGKRDVQVMVSDAQKLKGALPSAQIRWFDEMNHAFKNASTSSMQEALTSYNDPNLPLTPGLATTIAQFVKS</sequence>
<reference evidence="2" key="1">
    <citation type="submission" date="2020-09" db="EMBL/GenBank/DDBJ databases">
        <authorList>
            <person name="Kim M.K."/>
        </authorList>
    </citation>
    <scope>NUCLEOTIDE SEQUENCE</scope>
    <source>
        <strain evidence="2">BT704</strain>
    </source>
</reference>
<dbReference type="InterPro" id="IPR022742">
    <property type="entry name" value="Hydrolase_4"/>
</dbReference>
<dbReference type="SUPFAM" id="SSF53474">
    <property type="entry name" value="alpha/beta-Hydrolases"/>
    <property type="match status" value="1"/>
</dbReference>
<dbReference type="Proteomes" id="UP000653797">
    <property type="component" value="Unassembled WGS sequence"/>
</dbReference>
<protein>
    <submittedName>
        <fullName evidence="2">Alpha/beta fold hydrolase</fullName>
    </submittedName>
</protein>
<dbReference type="InterPro" id="IPR053145">
    <property type="entry name" value="AB_hydrolase_Est10"/>
</dbReference>
<evidence type="ECO:0000259" key="1">
    <source>
        <dbReference type="Pfam" id="PF12146"/>
    </source>
</evidence>
<keyword evidence="2" id="KW-0378">Hydrolase</keyword>
<dbReference type="GO" id="GO:0052689">
    <property type="term" value="F:carboxylic ester hydrolase activity"/>
    <property type="evidence" value="ECO:0007669"/>
    <property type="project" value="TreeGrafter"/>
</dbReference>
<dbReference type="Gene3D" id="3.40.50.1820">
    <property type="entry name" value="alpha/beta hydrolase"/>
    <property type="match status" value="1"/>
</dbReference>
<dbReference type="InterPro" id="IPR029058">
    <property type="entry name" value="AB_hydrolase_fold"/>
</dbReference>
<organism evidence="2 3">
    <name type="scientific">Spirosoma validum</name>
    <dbReference type="NCBI Taxonomy" id="2771355"/>
    <lineage>
        <taxon>Bacteria</taxon>
        <taxon>Pseudomonadati</taxon>
        <taxon>Bacteroidota</taxon>
        <taxon>Cytophagia</taxon>
        <taxon>Cytophagales</taxon>
        <taxon>Cytophagaceae</taxon>
        <taxon>Spirosoma</taxon>
    </lineage>
</organism>
<name>A0A927B317_9BACT</name>